<organism evidence="2">
    <name type="scientific">Caenorhabditis remanei</name>
    <name type="common">Caenorhabditis vulgaris</name>
    <dbReference type="NCBI Taxonomy" id="31234"/>
    <lineage>
        <taxon>Eukaryota</taxon>
        <taxon>Metazoa</taxon>
        <taxon>Ecdysozoa</taxon>
        <taxon>Nematoda</taxon>
        <taxon>Chromadorea</taxon>
        <taxon>Rhabditida</taxon>
        <taxon>Rhabditina</taxon>
        <taxon>Rhabditomorpha</taxon>
        <taxon>Rhabditoidea</taxon>
        <taxon>Rhabditidae</taxon>
        <taxon>Peloderinae</taxon>
        <taxon>Caenorhabditis</taxon>
    </lineage>
</organism>
<dbReference type="HOGENOM" id="CLU_915997_0_0_1"/>
<proteinExistence type="predicted"/>
<accession>E3MJQ6</accession>
<evidence type="ECO:0000313" key="1">
    <source>
        <dbReference type="EMBL" id="EFP03558.1"/>
    </source>
</evidence>
<sequence length="304" mass="35045">MREMSLGTLGFFKQPDNATNGEKKQKRAPKKQFKECNKDIKQLNAAKNLTAPLAYMRDANSKKYKKVEQKLYVIDSIHDDLIEKKTEKSFQKLTNGKNTGHRSLKWDSGIQKFKEQPTEKEINEQVALIKRNASQLLRKRPLNISIFKRSHFHPFTDSKYLISKNHYEYSKMKSGEKVFFTGWKRPLSTAKGPTIVPTAKRQKTDEKCELANRTTRNVGVLLSNDENNCVSKDNLLSTKLNWQDMVNDNQVLDSNAEVSENTTFTYDAIDEFENNGEFNLLEFIDSSYENEDSTSAQFGNHVHT</sequence>
<keyword evidence="2" id="KW-1185">Reference proteome</keyword>
<dbReference type="EMBL" id="DS268450">
    <property type="protein sequence ID" value="EFP03558.1"/>
    <property type="molecule type" value="Genomic_DNA"/>
</dbReference>
<evidence type="ECO:0000313" key="2">
    <source>
        <dbReference type="Proteomes" id="UP000008281"/>
    </source>
</evidence>
<dbReference type="Proteomes" id="UP000008281">
    <property type="component" value="Unassembled WGS sequence"/>
</dbReference>
<protein>
    <submittedName>
        <fullName evidence="1">Uncharacterized protein</fullName>
    </submittedName>
</protein>
<gene>
    <name evidence="1" type="ORF">CRE_19255</name>
</gene>
<name>E3MJQ6_CAERE</name>
<reference evidence="1" key="1">
    <citation type="submission" date="2007-07" db="EMBL/GenBank/DDBJ databases">
        <title>PCAP assembly of the Caenorhabditis remanei genome.</title>
        <authorList>
            <consortium name="The Caenorhabditis remanei Sequencing Consortium"/>
            <person name="Wilson R.K."/>
        </authorList>
    </citation>
    <scope>NUCLEOTIDE SEQUENCE [LARGE SCALE GENOMIC DNA]</scope>
    <source>
        <strain evidence="1">PB4641</strain>
    </source>
</reference>
<dbReference type="AlphaFoldDB" id="E3MJQ6"/>